<reference evidence="2" key="2">
    <citation type="submission" date="2011-02" db="EMBL/GenBank/DDBJ databases">
        <authorList>
            <person name="MacLean D."/>
        </authorList>
    </citation>
    <scope>NUCLEOTIDE SEQUENCE</scope>
</reference>
<keyword evidence="1" id="KW-0812">Transmembrane</keyword>
<dbReference type="AlphaFoldDB" id="F0WWK6"/>
<evidence type="ECO:0000256" key="1">
    <source>
        <dbReference type="SAM" id="Phobius"/>
    </source>
</evidence>
<sequence length="80" mass="9131">MKTIAYLGVYITAFLLGTPHLVVVSLVQKEDFTKLSHHQRKKCLRQEISLHHEYEDDLEPRTLAHNLAVKATAASVVYQD</sequence>
<keyword evidence="1" id="KW-0472">Membrane</keyword>
<gene>
    <name evidence="2" type="primary">AlNc14C323G10617</name>
    <name evidence="2" type="ORF">ALNC14_119730</name>
</gene>
<name>F0WWK6_9STRA</name>
<organism evidence="2">
    <name type="scientific">Albugo laibachii Nc14</name>
    <dbReference type="NCBI Taxonomy" id="890382"/>
    <lineage>
        <taxon>Eukaryota</taxon>
        <taxon>Sar</taxon>
        <taxon>Stramenopiles</taxon>
        <taxon>Oomycota</taxon>
        <taxon>Peronosporomycetes</taxon>
        <taxon>Albuginales</taxon>
        <taxon>Albuginaceae</taxon>
        <taxon>Albugo</taxon>
    </lineage>
</organism>
<proteinExistence type="predicted"/>
<keyword evidence="1" id="KW-1133">Transmembrane helix</keyword>
<dbReference type="EMBL" id="FR824368">
    <property type="protein sequence ID" value="CCA25829.1"/>
    <property type="molecule type" value="Genomic_DNA"/>
</dbReference>
<reference evidence="2" key="1">
    <citation type="journal article" date="2011" name="PLoS Biol.">
        <title>Gene gain and loss during evolution of obligate parasitism in the white rust pathogen of Arabidopsis thaliana.</title>
        <authorList>
            <person name="Kemen E."/>
            <person name="Gardiner A."/>
            <person name="Schultz-Larsen T."/>
            <person name="Kemen A.C."/>
            <person name="Balmuth A.L."/>
            <person name="Robert-Seilaniantz A."/>
            <person name="Bailey K."/>
            <person name="Holub E."/>
            <person name="Studholme D.J."/>
            <person name="Maclean D."/>
            <person name="Jones J.D."/>
        </authorList>
    </citation>
    <scope>NUCLEOTIDE SEQUENCE</scope>
</reference>
<protein>
    <submittedName>
        <fullName evidence="2">AlNc14C323G10617 protein</fullName>
    </submittedName>
</protein>
<feature type="transmembrane region" description="Helical" evidence="1">
    <location>
        <begin position="6"/>
        <end position="27"/>
    </location>
</feature>
<accession>F0WWK6</accession>
<evidence type="ECO:0000313" key="2">
    <source>
        <dbReference type="EMBL" id="CCA25829.1"/>
    </source>
</evidence>
<dbReference type="HOGENOM" id="CLU_2594791_0_0_1"/>